<dbReference type="SUPFAM" id="SSF55120">
    <property type="entry name" value="Pseudouridine synthase"/>
    <property type="match status" value="1"/>
</dbReference>
<dbReference type="PROSITE" id="PS01129">
    <property type="entry name" value="PSI_RLU"/>
    <property type="match status" value="1"/>
</dbReference>
<evidence type="ECO:0000259" key="2">
    <source>
        <dbReference type="Pfam" id="PF00849"/>
    </source>
</evidence>
<dbReference type="GO" id="GO:0003723">
    <property type="term" value="F:RNA binding"/>
    <property type="evidence" value="ECO:0007669"/>
    <property type="project" value="InterPro"/>
</dbReference>
<name>A0A1W6MHY8_9FLAO</name>
<dbReference type="InterPro" id="IPR020103">
    <property type="entry name" value="PsdUridine_synth_cat_dom_sf"/>
</dbReference>
<organism evidence="3 4">
    <name type="scientific">Nonlabens spongiae</name>
    <dbReference type="NCBI Taxonomy" id="331648"/>
    <lineage>
        <taxon>Bacteria</taxon>
        <taxon>Pseudomonadati</taxon>
        <taxon>Bacteroidota</taxon>
        <taxon>Flavobacteriia</taxon>
        <taxon>Flavobacteriales</taxon>
        <taxon>Flavobacteriaceae</taxon>
        <taxon>Nonlabens</taxon>
    </lineage>
</organism>
<dbReference type="Proteomes" id="UP000193431">
    <property type="component" value="Chromosome"/>
</dbReference>
<dbReference type="AlphaFoldDB" id="A0A1W6MHY8"/>
<dbReference type="GO" id="GO:0000455">
    <property type="term" value="P:enzyme-directed rRNA pseudouridine synthesis"/>
    <property type="evidence" value="ECO:0007669"/>
    <property type="project" value="TreeGrafter"/>
</dbReference>
<keyword evidence="1" id="KW-0175">Coiled coil</keyword>
<dbReference type="GO" id="GO:0009982">
    <property type="term" value="F:pseudouridine synthase activity"/>
    <property type="evidence" value="ECO:0007669"/>
    <property type="project" value="InterPro"/>
</dbReference>
<dbReference type="PANTHER" id="PTHR21600:SF89">
    <property type="entry name" value="RIBOSOMAL LARGE SUBUNIT PSEUDOURIDINE SYNTHASE A"/>
    <property type="match status" value="1"/>
</dbReference>
<evidence type="ECO:0000313" key="3">
    <source>
        <dbReference type="EMBL" id="ARN77228.1"/>
    </source>
</evidence>
<dbReference type="OrthoDB" id="9807829at2"/>
<evidence type="ECO:0000256" key="1">
    <source>
        <dbReference type="SAM" id="Coils"/>
    </source>
</evidence>
<evidence type="ECO:0000313" key="4">
    <source>
        <dbReference type="Proteomes" id="UP000193431"/>
    </source>
</evidence>
<protein>
    <submittedName>
        <fullName evidence="3">RNA pseudouridine synthase</fullName>
    </submittedName>
</protein>
<keyword evidence="4" id="KW-1185">Reference proteome</keyword>
<feature type="coiled-coil region" evidence="1">
    <location>
        <begin position="212"/>
        <end position="239"/>
    </location>
</feature>
<feature type="coiled-coil region" evidence="1">
    <location>
        <begin position="140"/>
        <end position="173"/>
    </location>
</feature>
<accession>A0A1W6MHY8</accession>
<feature type="domain" description="Pseudouridine synthase RsuA/RluA-like" evidence="2">
    <location>
        <begin position="361"/>
        <end position="509"/>
    </location>
</feature>
<dbReference type="CDD" id="cd02869">
    <property type="entry name" value="PseudoU_synth_RluA_like"/>
    <property type="match status" value="1"/>
</dbReference>
<sequence>MLLHSFSTDVSQIPLPEKFTFPFYYEPHELARRAANELQQYLDSLENWFFDLKLGPEDYAHPLGKMFGVLVVRAQNGELGYLCAFSGVRTGKQEDNFFVPLVFDPFHENSLYAQKLKDLEHLTSTIENMEVDSKLVKLKRKTETREALNLEKLKNEKKRQAEKKKQRKTLRNKQEPLLSEFAFKKLKEEHHQASLASKFLLKEYQIYLKAQTHNDRLKIENWENEISKLKNKRKELSKHLQEWIFSNYRFLNARGETTNALELFKNRPPYIPPSGTGDCAAPKLLQYAYQNQLEPIAMAEFWYGEPLPSQVRKHGQFYPACRSKCEPVLGFMLQGLEVEENPLLQSQSVDLNLEIIYEDDHVFAVNKPAELLSVRGKEISDSVQERLERRFPDATGPLLVHRLDMSTSGILLCAKDIETYKKLQKQFTNRSISKRYVALLDGIVKEKEGFIDLPLRLDLDNRPFQLVDHQKGKSARTRYEVLKIQNGKTCIAFYPITGRTHQLRVHAAHKDGLNCPIIGDDLYGKRADRLHLHAEQLVFEHPVTKEEIHLKVEAPF</sequence>
<gene>
    <name evidence="3" type="ORF">BST97_04105</name>
</gene>
<dbReference type="InterPro" id="IPR006145">
    <property type="entry name" value="PsdUridine_synth_RsuA/RluA"/>
</dbReference>
<dbReference type="Pfam" id="PF00849">
    <property type="entry name" value="PseudoU_synth_2"/>
    <property type="match status" value="1"/>
</dbReference>
<dbReference type="InterPro" id="IPR006224">
    <property type="entry name" value="PsdUridine_synth_RluA-like_CS"/>
</dbReference>
<proteinExistence type="predicted"/>
<dbReference type="STRING" id="331648.BST97_04105"/>
<dbReference type="PANTHER" id="PTHR21600">
    <property type="entry name" value="MITOCHONDRIAL RNA PSEUDOURIDINE SYNTHASE"/>
    <property type="match status" value="1"/>
</dbReference>
<dbReference type="EMBL" id="CP019344">
    <property type="protein sequence ID" value="ARN77228.1"/>
    <property type="molecule type" value="Genomic_DNA"/>
</dbReference>
<dbReference type="InterPro" id="IPR050188">
    <property type="entry name" value="RluA_PseudoU_synthase"/>
</dbReference>
<dbReference type="GO" id="GO:0140098">
    <property type="term" value="F:catalytic activity, acting on RNA"/>
    <property type="evidence" value="ECO:0007669"/>
    <property type="project" value="UniProtKB-ARBA"/>
</dbReference>
<dbReference type="Gene3D" id="3.30.2350.10">
    <property type="entry name" value="Pseudouridine synthase"/>
    <property type="match status" value="1"/>
</dbReference>
<reference evidence="3 4" key="1">
    <citation type="submission" date="2016-11" db="EMBL/GenBank/DDBJ databases">
        <title>Trade-off between light-utilization and light-protection in marine flavobacteria.</title>
        <authorList>
            <person name="Kumagai Y."/>
        </authorList>
    </citation>
    <scope>NUCLEOTIDE SEQUENCE [LARGE SCALE GENOMIC DNA]</scope>
    <source>
        <strain evidence="3 4">JCM 13191</strain>
    </source>
</reference>
<dbReference type="RefSeq" id="WP_085766035.1">
    <property type="nucleotide sequence ID" value="NZ_CP019344.1"/>
</dbReference>